<reference evidence="1 2" key="1">
    <citation type="submission" date="2007-11" db="EMBL/GenBank/DDBJ databases">
        <authorList>
            <consortium name="The Salmonella enterica serovar Arizonae Genome Sequencing Project"/>
            <person name="McClelland M."/>
            <person name="Sanderson E.K."/>
            <person name="Porwollik S."/>
            <person name="Spieth J."/>
            <person name="Clifton W.S."/>
            <person name="Fulton R."/>
            <person name="Chunyan W."/>
            <person name="Wollam A."/>
            <person name="Shah N."/>
            <person name="Pepin K."/>
            <person name="Bhonagiri V."/>
            <person name="Nash W."/>
            <person name="Johnson M."/>
            <person name="Thiruvilangam P."/>
            <person name="Wilson R."/>
        </authorList>
    </citation>
    <scope>NUCLEOTIDE SEQUENCE [LARGE SCALE GENOMIC DNA]</scope>
    <source>
        <strain evidence="2">ATCC BAA-731 / CDC346-86 / RSK2980</strain>
    </source>
</reference>
<keyword evidence="2" id="KW-1185">Reference proteome</keyword>
<organism evidence="1 2">
    <name type="scientific">Salmonella arizonae (strain ATCC BAA-731 / CDC346-86 / RSK2980)</name>
    <dbReference type="NCBI Taxonomy" id="41514"/>
    <lineage>
        <taxon>Bacteria</taxon>
        <taxon>Pseudomonadati</taxon>
        <taxon>Pseudomonadota</taxon>
        <taxon>Gammaproteobacteria</taxon>
        <taxon>Enterobacterales</taxon>
        <taxon>Enterobacteriaceae</taxon>
        <taxon>Salmonella</taxon>
    </lineage>
</organism>
<gene>
    <name evidence="1" type="ordered locus">SARI_02261</name>
</gene>
<dbReference type="AlphaFoldDB" id="A9MKB3"/>
<evidence type="ECO:0000313" key="1">
    <source>
        <dbReference type="EMBL" id="ABX22132.1"/>
    </source>
</evidence>
<dbReference type="EMBL" id="CP000880">
    <property type="protein sequence ID" value="ABX22132.1"/>
    <property type="molecule type" value="Genomic_DNA"/>
</dbReference>
<name>A9MKB3_SALAR</name>
<accession>A9MKB3</accession>
<dbReference type="Proteomes" id="UP000002084">
    <property type="component" value="Chromosome"/>
</dbReference>
<evidence type="ECO:0000313" key="2">
    <source>
        <dbReference type="Proteomes" id="UP000002084"/>
    </source>
</evidence>
<dbReference type="STRING" id="41514.SARI_02261"/>
<proteinExistence type="predicted"/>
<sequence length="57" mass="6690">MLFLSIINRYCIFSFLVGKTLAPSPGLRHFLLQANTKSMTQQITGEGYVFYFRHIRY</sequence>
<dbReference type="KEGG" id="ses:SARI_02261"/>
<dbReference type="HOGENOM" id="CLU_2994036_0_0_6"/>
<protein>
    <submittedName>
        <fullName evidence="1">Uncharacterized protein</fullName>
    </submittedName>
</protein>